<dbReference type="KEGG" id="geh:HYN69_00505"/>
<accession>A0A2S0UH93</accession>
<evidence type="ECO:0000313" key="3">
    <source>
        <dbReference type="EMBL" id="AWB47183.1"/>
    </source>
</evidence>
<dbReference type="GO" id="GO:0016020">
    <property type="term" value="C:membrane"/>
    <property type="evidence" value="ECO:0007669"/>
    <property type="project" value="TreeGrafter"/>
</dbReference>
<dbReference type="Proteomes" id="UP000244496">
    <property type="component" value="Chromosome"/>
</dbReference>
<feature type="domain" description="AB hydrolase-1" evidence="2">
    <location>
        <begin position="25"/>
        <end position="244"/>
    </location>
</feature>
<dbReference type="EMBL" id="CP028918">
    <property type="protein sequence ID" value="AWB47183.1"/>
    <property type="molecule type" value="Genomic_DNA"/>
</dbReference>
<proteinExistence type="predicted"/>
<dbReference type="SUPFAM" id="SSF53474">
    <property type="entry name" value="alpha/beta-Hydrolases"/>
    <property type="match status" value="1"/>
</dbReference>
<dbReference type="Pfam" id="PF00561">
    <property type="entry name" value="Abhydrolase_1"/>
    <property type="match status" value="1"/>
</dbReference>
<dbReference type="OrthoDB" id="7375358at2"/>
<dbReference type="AlphaFoldDB" id="A0A2S0UH93"/>
<dbReference type="InterPro" id="IPR029058">
    <property type="entry name" value="AB_hydrolase_fold"/>
</dbReference>
<keyword evidence="1 3" id="KW-0378">Hydrolase</keyword>
<evidence type="ECO:0000256" key="1">
    <source>
        <dbReference type="ARBA" id="ARBA00022801"/>
    </source>
</evidence>
<protein>
    <submittedName>
        <fullName evidence="3">Alpha/beta hydrolase</fullName>
    </submittedName>
</protein>
<gene>
    <name evidence="3" type="ORF">HYN69_00505</name>
</gene>
<dbReference type="GO" id="GO:0016787">
    <property type="term" value="F:hydrolase activity"/>
    <property type="evidence" value="ECO:0007669"/>
    <property type="project" value="UniProtKB-KW"/>
</dbReference>
<dbReference type="PANTHER" id="PTHR43798">
    <property type="entry name" value="MONOACYLGLYCEROL LIPASE"/>
    <property type="match status" value="1"/>
</dbReference>
<dbReference type="PRINTS" id="PR00111">
    <property type="entry name" value="ABHYDROLASE"/>
</dbReference>
<keyword evidence="4" id="KW-1185">Reference proteome</keyword>
<name>A0A2S0UH93_9RHOB</name>
<evidence type="ECO:0000313" key="4">
    <source>
        <dbReference type="Proteomes" id="UP000244496"/>
    </source>
</evidence>
<sequence length="266" mass="27883">MQTDRFLFADGFRLAVHDAGGNGLPVIFQHGLCGDARQTAEAFPRDPRFRRLTLECRGHGASDFDPQPSIAKFADDVAALAAGLGRPVVIGGISMGAAIALRLAVLRPELVAALVLVRPAWLTDPAPPNMAPNAEVGIALMRLPVAEAREAFLQSDTAAHLAATSPDNLSSLTGFFARDPVSRTAILLNAISRDGPGVSTADLGALDLPVVVMGCGKDAIHPLDLSQHLAALIPGARHITLPPKGDDKSAHIAALHAAMTDFLERI</sequence>
<dbReference type="InterPro" id="IPR050266">
    <property type="entry name" value="AB_hydrolase_sf"/>
</dbReference>
<reference evidence="3 4" key="1">
    <citation type="submission" date="2018-04" db="EMBL/GenBank/DDBJ databases">
        <title>Genome sequencing of Gemmobacter.</title>
        <authorList>
            <person name="Yi H."/>
            <person name="Baek M.-G."/>
        </authorList>
    </citation>
    <scope>NUCLEOTIDE SEQUENCE [LARGE SCALE GENOMIC DNA]</scope>
    <source>
        <strain evidence="3 4">HYN0069</strain>
    </source>
</reference>
<dbReference type="Gene3D" id="3.40.50.1820">
    <property type="entry name" value="alpha/beta hydrolase"/>
    <property type="match status" value="1"/>
</dbReference>
<organism evidence="3 4">
    <name type="scientific">Paragemmobacter aquarius</name>
    <dbReference type="NCBI Taxonomy" id="2169400"/>
    <lineage>
        <taxon>Bacteria</taxon>
        <taxon>Pseudomonadati</taxon>
        <taxon>Pseudomonadota</taxon>
        <taxon>Alphaproteobacteria</taxon>
        <taxon>Rhodobacterales</taxon>
        <taxon>Paracoccaceae</taxon>
        <taxon>Paragemmobacter</taxon>
    </lineage>
</organism>
<dbReference type="PANTHER" id="PTHR43798:SF31">
    <property type="entry name" value="AB HYDROLASE SUPERFAMILY PROTEIN YCLE"/>
    <property type="match status" value="1"/>
</dbReference>
<dbReference type="InterPro" id="IPR000073">
    <property type="entry name" value="AB_hydrolase_1"/>
</dbReference>
<evidence type="ECO:0000259" key="2">
    <source>
        <dbReference type="Pfam" id="PF00561"/>
    </source>
</evidence>
<dbReference type="RefSeq" id="WP_108434012.1">
    <property type="nucleotide sequence ID" value="NZ_CP028918.1"/>
</dbReference>